<dbReference type="Proteomes" id="UP001222027">
    <property type="component" value="Unassembled WGS sequence"/>
</dbReference>
<proteinExistence type="inferred from homology"/>
<evidence type="ECO:0000256" key="4">
    <source>
        <dbReference type="ARBA" id="ARBA00023326"/>
    </source>
</evidence>
<comment type="similarity">
    <text evidence="1">Belongs to the glycosyl hydrolase 10 (cellulase F) family.</text>
</comment>
<evidence type="ECO:0000313" key="6">
    <source>
        <dbReference type="EMBL" id="KAJ8506196.1"/>
    </source>
</evidence>
<dbReference type="AlphaFoldDB" id="A0AAV8RM59"/>
<dbReference type="GO" id="GO:0031176">
    <property type="term" value="F:endo-1,4-beta-xylanase activity"/>
    <property type="evidence" value="ECO:0007669"/>
    <property type="project" value="UniProtKB-ARBA"/>
</dbReference>
<dbReference type="Pfam" id="PF00331">
    <property type="entry name" value="Glyco_hydro_10"/>
    <property type="match status" value="1"/>
</dbReference>
<reference evidence="6 7" key="1">
    <citation type="submission" date="2022-12" db="EMBL/GenBank/DDBJ databases">
        <title>Chromosome-scale assembly of the Ensete ventricosum genome.</title>
        <authorList>
            <person name="Dussert Y."/>
            <person name="Stocks J."/>
            <person name="Wendawek A."/>
            <person name="Woldeyes F."/>
            <person name="Nichols R.A."/>
            <person name="Borrell J.S."/>
        </authorList>
    </citation>
    <scope>NUCLEOTIDE SEQUENCE [LARGE SCALE GENOMIC DNA]</scope>
    <source>
        <strain evidence="7">cv. Maze</strain>
        <tissue evidence="6">Seeds</tissue>
    </source>
</reference>
<dbReference type="PROSITE" id="PS51760">
    <property type="entry name" value="GH10_2"/>
    <property type="match status" value="1"/>
</dbReference>
<dbReference type="GO" id="GO:0000272">
    <property type="term" value="P:polysaccharide catabolic process"/>
    <property type="evidence" value="ECO:0007669"/>
    <property type="project" value="UniProtKB-KW"/>
</dbReference>
<dbReference type="Gene3D" id="3.20.20.80">
    <property type="entry name" value="Glycosidases"/>
    <property type="match status" value="1"/>
</dbReference>
<dbReference type="Gene3D" id="2.60.120.260">
    <property type="entry name" value="Galactose-binding domain-like"/>
    <property type="match status" value="1"/>
</dbReference>
<dbReference type="PANTHER" id="PTHR31490">
    <property type="entry name" value="GLYCOSYL HYDROLASE"/>
    <property type="match status" value="1"/>
</dbReference>
<protein>
    <recommendedName>
        <fullName evidence="5">GH10 domain-containing protein</fullName>
    </recommendedName>
</protein>
<accession>A0AAV8RM59</accession>
<evidence type="ECO:0000259" key="5">
    <source>
        <dbReference type="PROSITE" id="PS51760"/>
    </source>
</evidence>
<keyword evidence="3" id="KW-0119">Carbohydrate metabolism</keyword>
<sequence length="571" mass="64062">MGVVVLLAPCCHSLLRSVHISFCISTLYNLHSLVELIAVSAGAEGPWYDYSAYTECKYHPEAPLYNGGVLVDRSGRIPVAYHKTETGVYSPAFLLYNLTETTRYSFSCWVKAKGTGSALVRATLSTEGSTLNCIGTVLARSGCWSFLKGGFVLDSFSRSSILYLQDVDEKMIEISVASASLQPFSVEQWSMHQQDSIRTRRKRAVTIHVSDEQGNLISGASVSIQQLSRDFPFGSAIANTILGNKQYQEWFAERFNAAVFENELKWYATEPEPGRVNYTLADEMLEFVMSNQIIARGHNIFWEDPIYTPSWVRKLSGDDLRAAVRSRIQSLLSRYRGQFVHWDVSNEMLHFDFYEQRLGSNASSEFFHTAQQSDPLATLFMNEFNVVETCSDARSTVDSYITRLKELKNAGAILEGIGLEGHFWRPNIPLMRAVLDKLSTLELPIWLTEIDISKKVDAQKQALYLEEVLREGFSHPSVGGIILWTALHPNGCYQMCLTDQSFGNLPTGDVVDELLKEWETTEGGLTDEHGQYSFIGFLGEYKVSVVAGNESTETSLFLSRGRETKHATVHL</sequence>
<evidence type="ECO:0000313" key="7">
    <source>
        <dbReference type="Proteomes" id="UP001222027"/>
    </source>
</evidence>
<dbReference type="InterPro" id="IPR017853">
    <property type="entry name" value="GH"/>
</dbReference>
<evidence type="ECO:0000256" key="1">
    <source>
        <dbReference type="ARBA" id="ARBA00007495"/>
    </source>
</evidence>
<keyword evidence="4" id="KW-0624">Polysaccharide degradation</keyword>
<dbReference type="InterPro" id="IPR044846">
    <property type="entry name" value="GH10"/>
</dbReference>
<feature type="domain" description="GH10" evidence="5">
    <location>
        <begin position="218"/>
        <end position="514"/>
    </location>
</feature>
<keyword evidence="2" id="KW-0378">Hydrolase</keyword>
<dbReference type="PRINTS" id="PR00134">
    <property type="entry name" value="GLHYDRLASE10"/>
</dbReference>
<evidence type="ECO:0000256" key="2">
    <source>
        <dbReference type="ARBA" id="ARBA00022801"/>
    </source>
</evidence>
<evidence type="ECO:0000256" key="3">
    <source>
        <dbReference type="ARBA" id="ARBA00023277"/>
    </source>
</evidence>
<keyword evidence="7" id="KW-1185">Reference proteome</keyword>
<dbReference type="InterPro" id="IPR001000">
    <property type="entry name" value="GH10_dom"/>
</dbReference>
<dbReference type="PANTHER" id="PTHR31490:SF3">
    <property type="entry name" value="GLYCOSYL HYDROLASE FAMILY 10 PROTEIN"/>
    <property type="match status" value="1"/>
</dbReference>
<organism evidence="6 7">
    <name type="scientific">Ensete ventricosum</name>
    <name type="common">Abyssinian banana</name>
    <name type="synonym">Musa ensete</name>
    <dbReference type="NCBI Taxonomy" id="4639"/>
    <lineage>
        <taxon>Eukaryota</taxon>
        <taxon>Viridiplantae</taxon>
        <taxon>Streptophyta</taxon>
        <taxon>Embryophyta</taxon>
        <taxon>Tracheophyta</taxon>
        <taxon>Spermatophyta</taxon>
        <taxon>Magnoliopsida</taxon>
        <taxon>Liliopsida</taxon>
        <taxon>Zingiberales</taxon>
        <taxon>Musaceae</taxon>
        <taxon>Ensete</taxon>
    </lineage>
</organism>
<comment type="caution">
    <text evidence="6">The sequence shown here is derived from an EMBL/GenBank/DDBJ whole genome shotgun (WGS) entry which is preliminary data.</text>
</comment>
<dbReference type="SMART" id="SM00633">
    <property type="entry name" value="Glyco_10"/>
    <property type="match status" value="1"/>
</dbReference>
<dbReference type="SUPFAM" id="SSF51445">
    <property type="entry name" value="(Trans)glycosidases"/>
    <property type="match status" value="1"/>
</dbReference>
<name>A0AAV8RM59_ENSVE</name>
<gene>
    <name evidence="6" type="ORF">OPV22_007082</name>
</gene>
<dbReference type="EMBL" id="JAQQAF010000002">
    <property type="protein sequence ID" value="KAJ8506196.1"/>
    <property type="molecule type" value="Genomic_DNA"/>
</dbReference>